<dbReference type="PRINTS" id="PR00120">
    <property type="entry name" value="HATPASE"/>
</dbReference>
<keyword evidence="4 5" id="KW-0472">Membrane</keyword>
<evidence type="ECO:0000256" key="5">
    <source>
        <dbReference type="SAM" id="Phobius"/>
    </source>
</evidence>
<dbReference type="GO" id="GO:0036376">
    <property type="term" value="P:sodium ion export across plasma membrane"/>
    <property type="evidence" value="ECO:0007669"/>
    <property type="project" value="TreeGrafter"/>
</dbReference>
<evidence type="ECO:0000256" key="3">
    <source>
        <dbReference type="ARBA" id="ARBA00022989"/>
    </source>
</evidence>
<dbReference type="SUPFAM" id="SSF56784">
    <property type="entry name" value="HAD-like"/>
    <property type="match status" value="1"/>
</dbReference>
<dbReference type="Gene3D" id="3.40.50.1000">
    <property type="entry name" value="HAD superfamily/HAD-like"/>
    <property type="match status" value="1"/>
</dbReference>
<sequence length="378" mass="41598">MRLQEGYRLVAMVWSPGMCSPDDPVLPQERFPLFVFVLEDKIRSHARETMDYFQKEGVELKILSGDHVKTASMAAKAAGLASWDAAVDLSEKGPDPDYAALCRNYSVFARVTPEQKQRLVRELKAQGHQVAMTGDGVNDLLALREADCSIALGEGSDASRQISQIVMLDSDFTYIPQVVLEGRRGINHVTRTGGVFFIKTIYPFLTSLICLVLNLPFPFIPIQITLVDAFVEAYPSFFTILEADTGKPGASFLREALKNALPFGLLVTLEIAYFSVAVSIPTAERQTVMYLILALLSMGAVAKSCIPFTWYRAVLCLTMAAGFFAALAILPGLFHVTAASRETALAAAGFLAVSALLYGIWKFAEKNMENKRRNAYEQ</sequence>
<dbReference type="PANTHER" id="PTHR43294:SF20">
    <property type="entry name" value="P-TYPE ATPASE"/>
    <property type="match status" value="1"/>
</dbReference>
<dbReference type="GO" id="GO:0030007">
    <property type="term" value="P:intracellular potassium ion homeostasis"/>
    <property type="evidence" value="ECO:0007669"/>
    <property type="project" value="TreeGrafter"/>
</dbReference>
<dbReference type="InterPro" id="IPR001757">
    <property type="entry name" value="P_typ_ATPase"/>
</dbReference>
<dbReference type="InterPro" id="IPR036412">
    <property type="entry name" value="HAD-like_sf"/>
</dbReference>
<dbReference type="Proteomes" id="UP000824101">
    <property type="component" value="Unassembled WGS sequence"/>
</dbReference>
<dbReference type="GO" id="GO:0016887">
    <property type="term" value="F:ATP hydrolysis activity"/>
    <property type="evidence" value="ECO:0007669"/>
    <property type="project" value="InterPro"/>
</dbReference>
<dbReference type="GO" id="GO:0005524">
    <property type="term" value="F:ATP binding"/>
    <property type="evidence" value="ECO:0007669"/>
    <property type="project" value="InterPro"/>
</dbReference>
<protein>
    <submittedName>
        <fullName evidence="6">HAD-IC family P-type ATPase</fullName>
    </submittedName>
</protein>
<accession>A0A9D2GFH4</accession>
<reference evidence="6" key="1">
    <citation type="journal article" date="2021" name="PeerJ">
        <title>Extensive microbial diversity within the chicken gut microbiome revealed by metagenomics and culture.</title>
        <authorList>
            <person name="Gilroy R."/>
            <person name="Ravi A."/>
            <person name="Getino M."/>
            <person name="Pursley I."/>
            <person name="Horton D.L."/>
            <person name="Alikhan N.F."/>
            <person name="Baker D."/>
            <person name="Gharbi K."/>
            <person name="Hall N."/>
            <person name="Watson M."/>
            <person name="Adriaenssens E.M."/>
            <person name="Foster-Nyarko E."/>
            <person name="Jarju S."/>
            <person name="Secka A."/>
            <person name="Antonio M."/>
            <person name="Oren A."/>
            <person name="Chaudhuri R.R."/>
            <person name="La Ragione R."/>
            <person name="Hildebrand F."/>
            <person name="Pallen M.J."/>
        </authorList>
    </citation>
    <scope>NUCLEOTIDE SEQUENCE</scope>
    <source>
        <strain evidence="6">ChiBcec1-1093</strain>
    </source>
</reference>
<feature type="transmembrane region" description="Helical" evidence="5">
    <location>
        <begin position="344"/>
        <end position="364"/>
    </location>
</feature>
<dbReference type="GO" id="GO:0005886">
    <property type="term" value="C:plasma membrane"/>
    <property type="evidence" value="ECO:0007669"/>
    <property type="project" value="TreeGrafter"/>
</dbReference>
<dbReference type="InterPro" id="IPR023298">
    <property type="entry name" value="ATPase_P-typ_TM_dom_sf"/>
</dbReference>
<evidence type="ECO:0000256" key="2">
    <source>
        <dbReference type="ARBA" id="ARBA00022692"/>
    </source>
</evidence>
<dbReference type="PRINTS" id="PR00119">
    <property type="entry name" value="CATATPASE"/>
</dbReference>
<evidence type="ECO:0000256" key="1">
    <source>
        <dbReference type="ARBA" id="ARBA00004370"/>
    </source>
</evidence>
<evidence type="ECO:0000256" key="4">
    <source>
        <dbReference type="ARBA" id="ARBA00023136"/>
    </source>
</evidence>
<organism evidence="6 7">
    <name type="scientific">Candidatus Lachnoclostridium stercorigallinarum</name>
    <dbReference type="NCBI Taxonomy" id="2838634"/>
    <lineage>
        <taxon>Bacteria</taxon>
        <taxon>Bacillati</taxon>
        <taxon>Bacillota</taxon>
        <taxon>Clostridia</taxon>
        <taxon>Lachnospirales</taxon>
        <taxon>Lachnospiraceae</taxon>
    </lineage>
</organism>
<feature type="transmembrane region" description="Helical" evidence="5">
    <location>
        <begin position="193"/>
        <end position="214"/>
    </location>
</feature>
<dbReference type="Gene3D" id="1.20.1110.10">
    <property type="entry name" value="Calcium-transporting ATPase, transmembrane domain"/>
    <property type="match status" value="1"/>
</dbReference>
<dbReference type="GO" id="GO:1902600">
    <property type="term" value="P:proton transmembrane transport"/>
    <property type="evidence" value="ECO:0007669"/>
    <property type="project" value="TreeGrafter"/>
</dbReference>
<keyword evidence="3 5" id="KW-1133">Transmembrane helix</keyword>
<name>A0A9D2GFH4_9FIRM</name>
<proteinExistence type="predicted"/>
<gene>
    <name evidence="6" type="ORF">IAA17_03460</name>
</gene>
<dbReference type="Pfam" id="PF00702">
    <property type="entry name" value="Hydrolase"/>
    <property type="match status" value="1"/>
</dbReference>
<feature type="transmembrane region" description="Helical" evidence="5">
    <location>
        <begin position="313"/>
        <end position="338"/>
    </location>
</feature>
<comment type="caution">
    <text evidence="6">The sequence shown here is derived from an EMBL/GenBank/DDBJ whole genome shotgun (WGS) entry which is preliminary data.</text>
</comment>
<evidence type="ECO:0000313" key="7">
    <source>
        <dbReference type="Proteomes" id="UP000824101"/>
    </source>
</evidence>
<comment type="subcellular location">
    <subcellularLocation>
        <location evidence="1">Membrane</location>
    </subcellularLocation>
</comment>
<dbReference type="GO" id="GO:1990573">
    <property type="term" value="P:potassium ion import across plasma membrane"/>
    <property type="evidence" value="ECO:0007669"/>
    <property type="project" value="TreeGrafter"/>
</dbReference>
<reference evidence="6" key="2">
    <citation type="submission" date="2021-04" db="EMBL/GenBank/DDBJ databases">
        <authorList>
            <person name="Gilroy R."/>
        </authorList>
    </citation>
    <scope>NUCLEOTIDE SEQUENCE</scope>
    <source>
        <strain evidence="6">ChiBcec1-1093</strain>
    </source>
</reference>
<keyword evidence="2 5" id="KW-0812">Transmembrane</keyword>
<dbReference type="EMBL" id="DXBC01000049">
    <property type="protein sequence ID" value="HIZ78823.1"/>
    <property type="molecule type" value="Genomic_DNA"/>
</dbReference>
<dbReference type="PANTHER" id="PTHR43294">
    <property type="entry name" value="SODIUM/POTASSIUM-TRANSPORTING ATPASE SUBUNIT ALPHA"/>
    <property type="match status" value="1"/>
</dbReference>
<dbReference type="InterPro" id="IPR023214">
    <property type="entry name" value="HAD_sf"/>
</dbReference>
<feature type="transmembrane region" description="Helical" evidence="5">
    <location>
        <begin position="261"/>
        <end position="281"/>
    </location>
</feature>
<dbReference type="GO" id="GO:0006883">
    <property type="term" value="P:intracellular sodium ion homeostasis"/>
    <property type="evidence" value="ECO:0007669"/>
    <property type="project" value="TreeGrafter"/>
</dbReference>
<dbReference type="AlphaFoldDB" id="A0A9D2GFH4"/>
<dbReference type="GO" id="GO:0005391">
    <property type="term" value="F:P-type sodium:potassium-exchanging transporter activity"/>
    <property type="evidence" value="ECO:0007669"/>
    <property type="project" value="TreeGrafter"/>
</dbReference>
<dbReference type="SUPFAM" id="SSF81665">
    <property type="entry name" value="Calcium ATPase, transmembrane domain M"/>
    <property type="match status" value="1"/>
</dbReference>
<feature type="transmembrane region" description="Helical" evidence="5">
    <location>
        <begin position="220"/>
        <end position="241"/>
    </location>
</feature>
<dbReference type="InterPro" id="IPR050510">
    <property type="entry name" value="Cation_transp_ATPase_P-type"/>
</dbReference>
<evidence type="ECO:0000313" key="6">
    <source>
        <dbReference type="EMBL" id="HIZ78823.1"/>
    </source>
</evidence>
<dbReference type="NCBIfam" id="TIGR01494">
    <property type="entry name" value="ATPase_P-type"/>
    <property type="match status" value="1"/>
</dbReference>
<feature type="transmembrane region" description="Helical" evidence="5">
    <location>
        <begin position="287"/>
        <end position="306"/>
    </location>
</feature>